<dbReference type="EMBL" id="OQ198718">
    <property type="protein sequence ID" value="WEY17614.1"/>
    <property type="molecule type" value="Genomic_DNA"/>
</dbReference>
<proteinExistence type="predicted"/>
<reference evidence="2" key="1">
    <citation type="journal article" date="2023" name="bioRxiv">
        <title>Novel crAssphage isolates exhibit conserved gene order and purifying selection of the host specificity protein.</title>
        <authorList>
            <person name="Papudeshi B."/>
            <person name="Vega A.A."/>
            <person name="Souza C."/>
            <person name="Giles S.K."/>
            <person name="Mallawaarachchi V."/>
            <person name="Roach M.J."/>
            <person name="An M."/>
            <person name="Jacobson N."/>
            <person name="McNair K."/>
            <person name="Mora M.F."/>
            <person name="Pastrana K."/>
            <person name="Leigh C."/>
            <person name="Cram C."/>
            <person name="Plewa W.S."/>
            <person name="Grigson S.R."/>
            <person name="Bouras G."/>
            <person name="Decewicz P."/>
            <person name="Luque A."/>
            <person name="Droit L."/>
            <person name="Handley S.A."/>
            <person name="Segall A.M."/>
            <person name="Dinsdale E.A."/>
            <person name="Edwards R.A."/>
        </authorList>
    </citation>
    <scope>NUCLEOTIDE SEQUENCE</scope>
    <source>
        <strain evidence="2">Bc03</strain>
    </source>
</reference>
<name>A0AAF0ILP2_9CAUD</name>
<evidence type="ECO:0000313" key="3">
    <source>
        <dbReference type="Proteomes" id="UP001225300"/>
    </source>
</evidence>
<accession>A0AAF0ILP2</accession>
<evidence type="ECO:0000313" key="2">
    <source>
        <dbReference type="EMBL" id="WEY17614.1"/>
    </source>
</evidence>
<organism evidence="2 3">
    <name type="scientific">Kolpuevirus sp. 'frurule'</name>
    <dbReference type="NCBI Taxonomy" id="3028514"/>
    <lineage>
        <taxon>Viruses</taxon>
        <taxon>Duplodnaviria</taxon>
        <taxon>Heunggongvirae</taxon>
        <taxon>Uroviricota</taxon>
        <taxon>Caudoviricetes</taxon>
        <taxon>Crassvirales</taxon>
        <taxon>Steigviridae</taxon>
        <taxon>Asinivirinae</taxon>
        <taxon>Kolpuevirus</taxon>
    </lineage>
</organism>
<sequence>MKVVVEDKNRIKEVVFKYPHLMSGTAANDIKEEYYDILELEEELDKYRNHVRLLESTILEKKKEFISKSELFSLVFETKEEEQVDRVTVNGAVINPTDASNKNYGLK</sequence>
<dbReference type="Proteomes" id="UP001225300">
    <property type="component" value="Segment"/>
</dbReference>
<feature type="coiled-coil region" evidence="1">
    <location>
        <begin position="30"/>
        <end position="64"/>
    </location>
</feature>
<keyword evidence="3" id="KW-1185">Reference proteome</keyword>
<keyword evidence="1" id="KW-0175">Coiled coil</keyword>
<protein>
    <submittedName>
        <fullName evidence="2">Uncharacterized protein</fullName>
    </submittedName>
</protein>
<evidence type="ECO:0000256" key="1">
    <source>
        <dbReference type="SAM" id="Coils"/>
    </source>
</evidence>